<sequence length="465" mass="52032">MAAAEARAAWQRAANRYFVQEDAKRAPKLACCQSSTSSSKQVDNEPANAADGLDRPAVGFMSSNRIPAYSNLPPDAKWWLQSQPNYGHQRRVNFEQSQAKTVDLENCPPPATVNSDSRVGEICTMSEEGILADDYEDLGSYFDVKKQPDSKLEEVDMVDNKVDQDFIDLKNMTEYYELMEMEMVGGSVSKATSKLPSNADSSWIGEEKVPWWRATDGEELASFVAQKSLHHVENCDLPPPQKTHVIKEPFRQAKSVDYDEIFLSSTDWEAQSDAISSPSSGIAHTKHWSSMREGRIQNENTATSEALRTNNNNMPEKGNFSVSDPCKAKLLEALCHSQTRAREAEKAAKQAYTEKEHLLKLFFKQASQLFAYKQWLKLLQLENLLLQDNSNSSPLIVFPDLLPWVPHKPRKLHNPSHKPAKGKQRRRGPQGTDIGKYAVAFAVGFTLVGAGLILGWTVGWLLPAF</sequence>
<feature type="region of interest" description="Disordered" evidence="1">
    <location>
        <begin position="32"/>
        <end position="56"/>
    </location>
</feature>
<evidence type="ECO:0000313" key="4">
    <source>
        <dbReference type="Proteomes" id="UP001153076"/>
    </source>
</evidence>
<feature type="region of interest" description="Disordered" evidence="1">
    <location>
        <begin position="409"/>
        <end position="430"/>
    </location>
</feature>
<organism evidence="3 4">
    <name type="scientific">Carnegiea gigantea</name>
    <dbReference type="NCBI Taxonomy" id="171969"/>
    <lineage>
        <taxon>Eukaryota</taxon>
        <taxon>Viridiplantae</taxon>
        <taxon>Streptophyta</taxon>
        <taxon>Embryophyta</taxon>
        <taxon>Tracheophyta</taxon>
        <taxon>Spermatophyta</taxon>
        <taxon>Magnoliopsida</taxon>
        <taxon>eudicotyledons</taxon>
        <taxon>Gunneridae</taxon>
        <taxon>Pentapetalae</taxon>
        <taxon>Caryophyllales</taxon>
        <taxon>Cactineae</taxon>
        <taxon>Cactaceae</taxon>
        <taxon>Cactoideae</taxon>
        <taxon>Echinocereeae</taxon>
        <taxon>Carnegiea</taxon>
    </lineage>
</organism>
<dbReference type="PANTHER" id="PTHR33868:SF2">
    <property type="entry name" value="EXPRESSED PROTEIN"/>
    <property type="match status" value="1"/>
</dbReference>
<gene>
    <name evidence="3" type="ORF">Cgig2_031054</name>
</gene>
<feature type="compositionally biased region" description="Polar residues" evidence="1">
    <location>
        <begin position="32"/>
        <end position="41"/>
    </location>
</feature>
<dbReference type="Proteomes" id="UP001153076">
    <property type="component" value="Unassembled WGS sequence"/>
</dbReference>
<accession>A0A9Q1QFV9</accession>
<keyword evidence="2" id="KW-0472">Membrane</keyword>
<keyword evidence="2" id="KW-0812">Transmembrane</keyword>
<proteinExistence type="predicted"/>
<dbReference type="OrthoDB" id="1920951at2759"/>
<keyword evidence="2" id="KW-1133">Transmembrane helix</keyword>
<evidence type="ECO:0000313" key="3">
    <source>
        <dbReference type="EMBL" id="KAJ8440637.1"/>
    </source>
</evidence>
<protein>
    <submittedName>
        <fullName evidence="3">Uncharacterized protein</fullName>
    </submittedName>
</protein>
<comment type="caution">
    <text evidence="3">The sequence shown here is derived from an EMBL/GenBank/DDBJ whole genome shotgun (WGS) entry which is preliminary data.</text>
</comment>
<keyword evidence="4" id="KW-1185">Reference proteome</keyword>
<feature type="transmembrane region" description="Helical" evidence="2">
    <location>
        <begin position="437"/>
        <end position="462"/>
    </location>
</feature>
<dbReference type="AlphaFoldDB" id="A0A9Q1QFV9"/>
<dbReference type="EMBL" id="JAKOGI010000186">
    <property type="protein sequence ID" value="KAJ8440637.1"/>
    <property type="molecule type" value="Genomic_DNA"/>
</dbReference>
<evidence type="ECO:0000256" key="1">
    <source>
        <dbReference type="SAM" id="MobiDB-lite"/>
    </source>
</evidence>
<evidence type="ECO:0000256" key="2">
    <source>
        <dbReference type="SAM" id="Phobius"/>
    </source>
</evidence>
<feature type="compositionally biased region" description="Basic residues" evidence="1">
    <location>
        <begin position="409"/>
        <end position="428"/>
    </location>
</feature>
<name>A0A9Q1QFV9_9CARY</name>
<dbReference type="PANTHER" id="PTHR33868">
    <property type="entry name" value="EXPRESSED PROTEIN"/>
    <property type="match status" value="1"/>
</dbReference>
<reference evidence="3" key="1">
    <citation type="submission" date="2022-04" db="EMBL/GenBank/DDBJ databases">
        <title>Carnegiea gigantea Genome sequencing and assembly v2.</title>
        <authorList>
            <person name="Copetti D."/>
            <person name="Sanderson M.J."/>
            <person name="Burquez A."/>
            <person name="Wojciechowski M.F."/>
        </authorList>
    </citation>
    <scope>NUCLEOTIDE SEQUENCE</scope>
    <source>
        <strain evidence="3">SGP5-SGP5p</strain>
        <tissue evidence="3">Aerial part</tissue>
    </source>
</reference>